<keyword evidence="3" id="KW-1185">Reference proteome</keyword>
<sequence length="249" mass="26879">MSLLLTACSSSDGLSAVTPLPEPSRTQASISTPSIATIGPTATTTPTITLLPVITETIDASNLLESTATAVQQSNNTRSMGSSNFALRTPTPSENSLAPGEAREMAMATDIAMAPDLEQAIHFDEQPVPITFTEFYDGFSIRTGLKLSEKLRSLDGQKVIMEGYVAPPLKPKLDFFVLTRIQLAFCPFCSTDVEWPDDIALIYLPEQQILSSEFPVRIIGQMEVGSSVDAETGMVSLVRIYADTIEILQ</sequence>
<organism evidence="2 3">
    <name type="scientific">Phototrophicus methaneseepsis</name>
    <dbReference type="NCBI Taxonomy" id="2710758"/>
    <lineage>
        <taxon>Bacteria</taxon>
        <taxon>Bacillati</taxon>
        <taxon>Chloroflexota</taxon>
        <taxon>Candidatus Thermofontia</taxon>
        <taxon>Phototrophicales</taxon>
        <taxon>Phototrophicaceae</taxon>
        <taxon>Phototrophicus</taxon>
    </lineage>
</organism>
<evidence type="ECO:0000313" key="2">
    <source>
        <dbReference type="EMBL" id="QPC81263.1"/>
    </source>
</evidence>
<dbReference type="AlphaFoldDB" id="A0A7S8E6L6"/>
<name>A0A7S8E6L6_9CHLR</name>
<dbReference type="RefSeq" id="WP_195169336.1">
    <property type="nucleotide sequence ID" value="NZ_CP062983.1"/>
</dbReference>
<proteinExistence type="predicted"/>
<gene>
    <name evidence="2" type="ORF">G4Y79_16310</name>
</gene>
<accession>A0A7S8E6L6</accession>
<protein>
    <recommendedName>
        <fullName evidence="4">DUF3299 domain-containing protein</fullName>
    </recommendedName>
</protein>
<dbReference type="EMBL" id="CP062983">
    <property type="protein sequence ID" value="QPC81263.1"/>
    <property type="molecule type" value="Genomic_DNA"/>
</dbReference>
<reference evidence="2 3" key="1">
    <citation type="submission" date="2020-02" db="EMBL/GenBank/DDBJ databases">
        <authorList>
            <person name="Zheng R.K."/>
            <person name="Sun C.M."/>
        </authorList>
    </citation>
    <scope>NUCLEOTIDE SEQUENCE [LARGE SCALE GENOMIC DNA]</scope>
    <source>
        <strain evidence="3">rifampicinis</strain>
    </source>
</reference>
<feature type="region of interest" description="Disordered" evidence="1">
    <location>
        <begin position="10"/>
        <end position="29"/>
    </location>
</feature>
<evidence type="ECO:0008006" key="4">
    <source>
        <dbReference type="Google" id="ProtNLM"/>
    </source>
</evidence>
<feature type="region of interest" description="Disordered" evidence="1">
    <location>
        <begin position="72"/>
        <end position="99"/>
    </location>
</feature>
<feature type="compositionally biased region" description="Polar residues" evidence="1">
    <location>
        <begin position="72"/>
        <end position="96"/>
    </location>
</feature>
<dbReference type="KEGG" id="pmet:G4Y79_16310"/>
<evidence type="ECO:0000256" key="1">
    <source>
        <dbReference type="SAM" id="MobiDB-lite"/>
    </source>
</evidence>
<evidence type="ECO:0000313" key="3">
    <source>
        <dbReference type="Proteomes" id="UP000594468"/>
    </source>
</evidence>
<dbReference type="Proteomes" id="UP000594468">
    <property type="component" value="Chromosome"/>
</dbReference>